<dbReference type="EMBL" id="BKCJ010002489">
    <property type="protein sequence ID" value="GEU48906.1"/>
    <property type="molecule type" value="Genomic_DNA"/>
</dbReference>
<accession>A0A6L2KHP6</accession>
<evidence type="ECO:0000256" key="1">
    <source>
        <dbReference type="SAM" id="MobiDB-lite"/>
    </source>
</evidence>
<evidence type="ECO:0000313" key="2">
    <source>
        <dbReference type="EMBL" id="GEU48906.1"/>
    </source>
</evidence>
<organism evidence="2">
    <name type="scientific">Tanacetum cinerariifolium</name>
    <name type="common">Dalmatian daisy</name>
    <name type="synonym">Chrysanthemum cinerariifolium</name>
    <dbReference type="NCBI Taxonomy" id="118510"/>
    <lineage>
        <taxon>Eukaryota</taxon>
        <taxon>Viridiplantae</taxon>
        <taxon>Streptophyta</taxon>
        <taxon>Embryophyta</taxon>
        <taxon>Tracheophyta</taxon>
        <taxon>Spermatophyta</taxon>
        <taxon>Magnoliopsida</taxon>
        <taxon>eudicotyledons</taxon>
        <taxon>Gunneridae</taxon>
        <taxon>Pentapetalae</taxon>
        <taxon>asterids</taxon>
        <taxon>campanulids</taxon>
        <taxon>Asterales</taxon>
        <taxon>Asteraceae</taxon>
        <taxon>Asteroideae</taxon>
        <taxon>Anthemideae</taxon>
        <taxon>Anthemidinae</taxon>
        <taxon>Tanacetum</taxon>
    </lineage>
</organism>
<feature type="compositionally biased region" description="Polar residues" evidence="1">
    <location>
        <begin position="1"/>
        <end position="10"/>
    </location>
</feature>
<dbReference type="AlphaFoldDB" id="A0A6L2KHP6"/>
<comment type="caution">
    <text evidence="2">The sequence shown here is derived from an EMBL/GenBank/DDBJ whole genome shotgun (WGS) entry which is preliminary data.</text>
</comment>
<reference evidence="2" key="1">
    <citation type="journal article" date="2019" name="Sci. Rep.">
        <title>Draft genome of Tanacetum cinerariifolium, the natural source of mosquito coil.</title>
        <authorList>
            <person name="Yamashiro T."/>
            <person name="Shiraishi A."/>
            <person name="Satake H."/>
            <person name="Nakayama K."/>
        </authorList>
    </citation>
    <scope>NUCLEOTIDE SEQUENCE</scope>
</reference>
<feature type="region of interest" description="Disordered" evidence="1">
    <location>
        <begin position="1"/>
        <end position="60"/>
    </location>
</feature>
<sequence>MSSPTDYQTAPPSSPIMSPPLSLTTSPGISPSQFLSTLKTTPPPLTSSLPTPLQPSKQSSPLAINLDQVELIFYNPPTSPHPFFDSLTDLPPWTTNLPPPQPSIDTIRHLANQPLPLPAMEPPLLTIPHIFRH</sequence>
<name>A0A6L2KHP6_TANCI</name>
<gene>
    <name evidence="2" type="ORF">Tci_020884</name>
</gene>
<proteinExistence type="predicted"/>
<protein>
    <submittedName>
        <fullName evidence="2">Uncharacterized protein</fullName>
    </submittedName>
</protein>
<feature type="compositionally biased region" description="Low complexity" evidence="1">
    <location>
        <begin position="19"/>
        <end position="60"/>
    </location>
</feature>